<keyword evidence="1" id="KW-0472">Membrane</keyword>
<gene>
    <name evidence="2" type="ORF">DESHY_50021</name>
</gene>
<reference evidence="2 3" key="1">
    <citation type="journal article" date="2013" name="Genome Announc.">
        <title>Genome Sequence of the Sulfate-Reducing Bacterium Desulfotomaculum hydrothermale Lam5(T).</title>
        <authorList>
            <person name="Amin O."/>
            <person name="Fardeau M.L."/>
            <person name="Valette O."/>
            <person name="Hirschler-Rea A."/>
            <person name="Barbe V."/>
            <person name="Medigue C."/>
            <person name="Vacherie B."/>
            <person name="Ollivier B."/>
            <person name="Bertin P.N."/>
            <person name="Dolla A."/>
        </authorList>
    </citation>
    <scope>NUCLEOTIDE SEQUENCE [LARGE SCALE GENOMIC DNA]</scope>
    <source>
        <strain evidence="3">Lam5 / DSM 18033</strain>
    </source>
</reference>
<dbReference type="AlphaFoldDB" id="K8EAP2"/>
<proteinExistence type="predicted"/>
<keyword evidence="1" id="KW-1133">Transmembrane helix</keyword>
<dbReference type="STRING" id="1121428.DESHY_50021"/>
<name>K8EAP2_9FIRM</name>
<keyword evidence="3" id="KW-1185">Reference proteome</keyword>
<protein>
    <submittedName>
        <fullName evidence="2">Uncharacterized protein</fullName>
    </submittedName>
</protein>
<evidence type="ECO:0000313" key="2">
    <source>
        <dbReference type="EMBL" id="CCO08713.1"/>
    </source>
</evidence>
<dbReference type="EMBL" id="CAOS01000012">
    <property type="protein sequence ID" value="CCO08713.1"/>
    <property type="molecule type" value="Genomic_DNA"/>
</dbReference>
<comment type="caution">
    <text evidence="2">The sequence shown here is derived from an EMBL/GenBank/DDBJ whole genome shotgun (WGS) entry which is preliminary data.</text>
</comment>
<keyword evidence="1" id="KW-0812">Transmembrane</keyword>
<organism evidence="2 3">
    <name type="scientific">Desulforamulus hydrothermalis Lam5 = DSM 18033</name>
    <dbReference type="NCBI Taxonomy" id="1121428"/>
    <lineage>
        <taxon>Bacteria</taxon>
        <taxon>Bacillati</taxon>
        <taxon>Bacillota</taxon>
        <taxon>Clostridia</taxon>
        <taxon>Eubacteriales</taxon>
        <taxon>Peptococcaceae</taxon>
        <taxon>Desulforamulus</taxon>
    </lineage>
</organism>
<evidence type="ECO:0000313" key="3">
    <source>
        <dbReference type="Proteomes" id="UP000009315"/>
    </source>
</evidence>
<feature type="transmembrane region" description="Helical" evidence="1">
    <location>
        <begin position="6"/>
        <end position="28"/>
    </location>
</feature>
<dbReference type="Proteomes" id="UP000009315">
    <property type="component" value="Unassembled WGS sequence"/>
</dbReference>
<sequence>MGQRRTLTPGFNLVNVIHLPVLLIHFIAKNKMVQLTMFYLFTIIFKQP</sequence>
<evidence type="ECO:0000256" key="1">
    <source>
        <dbReference type="SAM" id="Phobius"/>
    </source>
</evidence>
<accession>K8EAP2</accession>